<feature type="transmembrane region" description="Helical" evidence="14">
    <location>
        <begin position="40"/>
        <end position="60"/>
    </location>
</feature>
<feature type="region of interest" description="Disordered" evidence="13">
    <location>
        <begin position="307"/>
        <end position="361"/>
    </location>
</feature>
<organism evidence="17 18">
    <name type="scientific">Methylomonas rivi</name>
    <dbReference type="NCBI Taxonomy" id="2952226"/>
    <lineage>
        <taxon>Bacteria</taxon>
        <taxon>Pseudomonadati</taxon>
        <taxon>Pseudomonadota</taxon>
        <taxon>Gammaproteobacteria</taxon>
        <taxon>Methylococcales</taxon>
        <taxon>Methylococcaceae</taxon>
        <taxon>Methylomonas</taxon>
    </lineage>
</organism>
<dbReference type="Gene3D" id="3.30.300.30">
    <property type="match status" value="1"/>
</dbReference>
<keyword evidence="17" id="KW-0966">Cell projection</keyword>
<protein>
    <recommendedName>
        <fullName evidence="5 12">Flagellar M-ring protein</fullName>
    </recommendedName>
</protein>
<evidence type="ECO:0000256" key="12">
    <source>
        <dbReference type="PIRNR" id="PIRNR004862"/>
    </source>
</evidence>
<dbReference type="Pfam" id="PF01514">
    <property type="entry name" value="YscJ_FliF"/>
    <property type="match status" value="1"/>
</dbReference>
<evidence type="ECO:0000256" key="4">
    <source>
        <dbReference type="ARBA" id="ARBA00007971"/>
    </source>
</evidence>
<comment type="subunit">
    <text evidence="11">The basal body constitutes a major portion of the flagellar organelle and consists of four rings (L,P,S, and M) mounted on a central rod. The M ring is integral to the inner membrane of the cell and may be connected to the flagellar rod via the S ring. The S (supramembrane ring) lies just distal to the M ring. The L and P rings lie in the outer membrane and the periplasmic space, respectively.</text>
</comment>
<keyword evidence="6" id="KW-1003">Cell membrane</keyword>
<comment type="similarity">
    <text evidence="4 12">Belongs to the FliF family.</text>
</comment>
<evidence type="ECO:0000313" key="17">
    <source>
        <dbReference type="EMBL" id="MCQ8130074.1"/>
    </source>
</evidence>
<evidence type="ECO:0000259" key="16">
    <source>
        <dbReference type="Pfam" id="PF08345"/>
    </source>
</evidence>
<evidence type="ECO:0000256" key="1">
    <source>
        <dbReference type="ARBA" id="ARBA00003820"/>
    </source>
</evidence>
<keyword evidence="10 12" id="KW-0975">Bacterial flagellum</keyword>
<dbReference type="InterPro" id="IPR043427">
    <property type="entry name" value="YscJ/FliF"/>
</dbReference>
<gene>
    <name evidence="17" type="primary">fliF</name>
    <name evidence="17" type="ORF">NP596_16570</name>
</gene>
<dbReference type="PRINTS" id="PR01009">
    <property type="entry name" value="FLGMRINGFLIF"/>
</dbReference>
<keyword evidence="9 14" id="KW-0472">Membrane</keyword>
<dbReference type="NCBIfam" id="TIGR00206">
    <property type="entry name" value="fliF"/>
    <property type="match status" value="1"/>
</dbReference>
<comment type="caution">
    <text evidence="17">The sequence shown here is derived from an EMBL/GenBank/DDBJ whole genome shotgun (WGS) entry which is preliminary data.</text>
</comment>
<dbReference type="Pfam" id="PF08345">
    <property type="entry name" value="YscJ_FliF_C"/>
    <property type="match status" value="1"/>
</dbReference>
<comment type="subcellular location">
    <subcellularLocation>
        <location evidence="2 12">Bacterial flagellum basal body</location>
    </subcellularLocation>
    <subcellularLocation>
        <location evidence="3">Cell membrane</location>
        <topology evidence="3">Multi-pass membrane protein</topology>
    </subcellularLocation>
</comment>
<name>A0ABT1U8A2_9GAMM</name>
<dbReference type="EMBL" id="JANIBK010000122">
    <property type="protein sequence ID" value="MCQ8130074.1"/>
    <property type="molecule type" value="Genomic_DNA"/>
</dbReference>
<keyword evidence="7 14" id="KW-0812">Transmembrane</keyword>
<evidence type="ECO:0000256" key="2">
    <source>
        <dbReference type="ARBA" id="ARBA00004117"/>
    </source>
</evidence>
<evidence type="ECO:0000256" key="6">
    <source>
        <dbReference type="ARBA" id="ARBA00022475"/>
    </source>
</evidence>
<keyword evidence="18" id="KW-1185">Reference proteome</keyword>
<dbReference type="InterPro" id="IPR045851">
    <property type="entry name" value="AMP-bd_C_sf"/>
</dbReference>
<accession>A0ABT1U8A2</accession>
<sequence length="580" mass="63401">MSEANNNFPVEAQPQGARPDDNNIHPALKGLLKLSPGRQIGMMLALAVSVAIGLAVVMWAQAPSYDLLFSGVAEKDAAEIVEALDKMEVEYKVEPSTGAVMVPAGNARELKLKLAAQGLPRSTSLGYEMLDKDNGFGASKNVETMRFQRALEGEIALTIQTLQNVKSAKVLLALPVQSVFVRERKKPSASVVVELYQGRALEKEQIESIVHLVASSVPLMEAGQVTVVDQKGRLLNSKDTPEDISLTSKQFEYKKNIEEHLRGRIENILAPLVGNDGMRAQISADVDFTVTEKTQEMFNPDLPALRSEQTQEDVNSQSKVQGVPGALSNQPPPTGVAPEVASGQEKPANAESGSSSKSATRNYELDKTITHTRQASGALRRLSVAVVVDDKHVSVDGNSSQQPYSQEDLNQLRDLVKQAVGYDSSRGDQVTVTNVAFRTPEALEDISEPFWEKPWFMDVVKMLIAAAVLLLLIFKVLRPVFATLIGKDEKEEQLRLLEEARQAAEEMGGVVRFDENGKPVAVRVNEETGEVLGISGGAEDLLLLEAPQSYEKRLEYVQKLIDEDPKLVAQVIKTWLKDDG</sequence>
<feature type="domain" description="Flagellar M-ring N-terminal" evidence="15">
    <location>
        <begin position="61"/>
        <end position="236"/>
    </location>
</feature>
<feature type="domain" description="Flagellar M-ring C-terminal" evidence="16">
    <location>
        <begin position="269"/>
        <end position="437"/>
    </location>
</feature>
<evidence type="ECO:0000313" key="18">
    <source>
        <dbReference type="Proteomes" id="UP001524586"/>
    </source>
</evidence>
<evidence type="ECO:0000256" key="14">
    <source>
        <dbReference type="SAM" id="Phobius"/>
    </source>
</evidence>
<keyword evidence="17" id="KW-0282">Flagellum</keyword>
<evidence type="ECO:0000259" key="15">
    <source>
        <dbReference type="Pfam" id="PF01514"/>
    </source>
</evidence>
<reference evidence="17 18" key="1">
    <citation type="submission" date="2022-07" db="EMBL/GenBank/DDBJ databases">
        <title>Methylomonas rivi sp. nov., Methylomonas rosea sp. nov., Methylomonas aureus sp. nov. and Methylomonas subterranea sp. nov., four novel methanotrophs isolated from a freshwater creek and the deep terrestrial subsurface.</title>
        <authorList>
            <person name="Abin C."/>
            <person name="Sankaranarayanan K."/>
            <person name="Garner C."/>
            <person name="Sindelar R."/>
            <person name="Kotary K."/>
            <person name="Garner R."/>
            <person name="Barclay S."/>
            <person name="Lawson P."/>
            <person name="Krumholz L."/>
        </authorList>
    </citation>
    <scope>NUCLEOTIDE SEQUENCE [LARGE SCALE GENOMIC DNA]</scope>
    <source>
        <strain evidence="17 18">WSC-6</strain>
    </source>
</reference>
<evidence type="ECO:0000256" key="9">
    <source>
        <dbReference type="ARBA" id="ARBA00023136"/>
    </source>
</evidence>
<dbReference type="PANTHER" id="PTHR30046">
    <property type="entry name" value="FLAGELLAR M-RING PROTEIN"/>
    <property type="match status" value="1"/>
</dbReference>
<evidence type="ECO:0000256" key="10">
    <source>
        <dbReference type="ARBA" id="ARBA00023143"/>
    </source>
</evidence>
<dbReference type="InterPro" id="IPR006182">
    <property type="entry name" value="FliF_N_dom"/>
</dbReference>
<dbReference type="RefSeq" id="WP_256616501.1">
    <property type="nucleotide sequence ID" value="NZ_JANIBK010000122.1"/>
</dbReference>
<dbReference type="InterPro" id="IPR013556">
    <property type="entry name" value="Flag_M-ring_C"/>
</dbReference>
<evidence type="ECO:0000256" key="3">
    <source>
        <dbReference type="ARBA" id="ARBA00004651"/>
    </source>
</evidence>
<evidence type="ECO:0000256" key="8">
    <source>
        <dbReference type="ARBA" id="ARBA00022989"/>
    </source>
</evidence>
<keyword evidence="8 14" id="KW-1133">Transmembrane helix</keyword>
<evidence type="ECO:0000256" key="11">
    <source>
        <dbReference type="ARBA" id="ARBA00025936"/>
    </source>
</evidence>
<evidence type="ECO:0000256" key="5">
    <source>
        <dbReference type="ARBA" id="ARBA00017949"/>
    </source>
</evidence>
<feature type="region of interest" description="Disordered" evidence="13">
    <location>
        <begin position="1"/>
        <end position="22"/>
    </location>
</feature>
<evidence type="ECO:0000256" key="13">
    <source>
        <dbReference type="SAM" id="MobiDB-lite"/>
    </source>
</evidence>
<comment type="function">
    <text evidence="1 12">The M ring may be actively involved in energy transduction.</text>
</comment>
<dbReference type="Proteomes" id="UP001524586">
    <property type="component" value="Unassembled WGS sequence"/>
</dbReference>
<feature type="compositionally biased region" description="Polar residues" evidence="13">
    <location>
        <begin position="351"/>
        <end position="361"/>
    </location>
</feature>
<evidence type="ECO:0000256" key="7">
    <source>
        <dbReference type="ARBA" id="ARBA00022692"/>
    </source>
</evidence>
<proteinExistence type="inferred from homology"/>
<keyword evidence="17" id="KW-0969">Cilium</keyword>
<feature type="transmembrane region" description="Helical" evidence="14">
    <location>
        <begin position="455"/>
        <end position="477"/>
    </location>
</feature>
<dbReference type="PANTHER" id="PTHR30046:SF0">
    <property type="entry name" value="FLAGELLAR M-RING PROTEIN"/>
    <property type="match status" value="1"/>
</dbReference>
<dbReference type="PIRSF" id="PIRSF004862">
    <property type="entry name" value="FliF"/>
    <property type="match status" value="1"/>
</dbReference>
<dbReference type="InterPro" id="IPR000067">
    <property type="entry name" value="FlgMring_FliF"/>
</dbReference>